<evidence type="ECO:0000313" key="1">
    <source>
        <dbReference type="EMBL" id="KCW57317.1"/>
    </source>
</evidence>
<dbReference type="Gramene" id="KCW57317">
    <property type="protein sequence ID" value="KCW57317"/>
    <property type="gene ID" value="EUGRSUZ_H00115"/>
</dbReference>
<organism evidence="1">
    <name type="scientific">Eucalyptus grandis</name>
    <name type="common">Flooded gum</name>
    <dbReference type="NCBI Taxonomy" id="71139"/>
    <lineage>
        <taxon>Eukaryota</taxon>
        <taxon>Viridiplantae</taxon>
        <taxon>Streptophyta</taxon>
        <taxon>Embryophyta</taxon>
        <taxon>Tracheophyta</taxon>
        <taxon>Spermatophyta</taxon>
        <taxon>Magnoliopsida</taxon>
        <taxon>eudicotyledons</taxon>
        <taxon>Gunneridae</taxon>
        <taxon>Pentapetalae</taxon>
        <taxon>rosids</taxon>
        <taxon>malvids</taxon>
        <taxon>Myrtales</taxon>
        <taxon>Myrtaceae</taxon>
        <taxon>Myrtoideae</taxon>
        <taxon>Eucalypteae</taxon>
        <taxon>Eucalyptus</taxon>
    </lineage>
</organism>
<name>A0A059ATM9_EUCGR</name>
<gene>
    <name evidence="1" type="ORF">EUGRSUZ_H00115</name>
</gene>
<accession>A0A059ATM9</accession>
<reference evidence="1" key="1">
    <citation type="submission" date="2013-07" db="EMBL/GenBank/DDBJ databases">
        <title>The genome of Eucalyptus grandis.</title>
        <authorList>
            <person name="Schmutz J."/>
            <person name="Hayes R."/>
            <person name="Myburg A."/>
            <person name="Tuskan G."/>
            <person name="Grattapaglia D."/>
            <person name="Rokhsar D.S."/>
        </authorList>
    </citation>
    <scope>NUCLEOTIDE SEQUENCE</scope>
    <source>
        <tissue evidence="1">Leaf extractions</tissue>
    </source>
</reference>
<sequence>MAKSCFRVGVFGKKKNIYIYIYMYRKQTGKTEIGGKFSISAIIEISNISRYEYYLRNASISTFKISSRAYATWQ</sequence>
<dbReference type="EMBL" id="KK198760">
    <property type="protein sequence ID" value="KCW57317.1"/>
    <property type="molecule type" value="Genomic_DNA"/>
</dbReference>
<protein>
    <submittedName>
        <fullName evidence="1">Uncharacterized protein</fullName>
    </submittedName>
</protein>
<proteinExistence type="predicted"/>
<dbReference type="InParanoid" id="A0A059ATM9"/>
<dbReference type="AlphaFoldDB" id="A0A059ATM9"/>